<evidence type="ECO:0000313" key="7">
    <source>
        <dbReference type="EnsemblPlants" id="OB0037G10150.1"/>
    </source>
</evidence>
<evidence type="ECO:0000256" key="5">
    <source>
        <dbReference type="SAM" id="MobiDB-lite"/>
    </source>
</evidence>
<evidence type="ECO:0000256" key="3">
    <source>
        <dbReference type="ARBA" id="ARBA00022989"/>
    </source>
</evidence>
<feature type="transmembrane region" description="Helical" evidence="6">
    <location>
        <begin position="126"/>
        <end position="146"/>
    </location>
</feature>
<dbReference type="Gramene" id="OB0037G10150.1">
    <property type="protein sequence ID" value="OB0037G10150.1"/>
    <property type="gene ID" value="OB0037G10150"/>
</dbReference>
<reference evidence="7" key="1">
    <citation type="submission" date="2015-06" db="UniProtKB">
        <authorList>
            <consortium name="EnsemblPlants"/>
        </authorList>
    </citation>
    <scope>IDENTIFICATION</scope>
</reference>
<keyword evidence="4 6" id="KW-0472">Membrane</keyword>
<dbReference type="GO" id="GO:0022857">
    <property type="term" value="F:transmembrane transporter activity"/>
    <property type="evidence" value="ECO:0007669"/>
    <property type="project" value="InterPro"/>
</dbReference>
<dbReference type="eggNOG" id="ENOG502QSBZ">
    <property type="taxonomic scope" value="Eukaryota"/>
</dbReference>
<dbReference type="EnsemblPlants" id="OB0037G10150.1">
    <property type="protein sequence ID" value="OB0037G10150.1"/>
    <property type="gene ID" value="OB0037G10150"/>
</dbReference>
<dbReference type="HOGENOM" id="CLU_025359_2_1_1"/>
<evidence type="ECO:0000256" key="2">
    <source>
        <dbReference type="ARBA" id="ARBA00022692"/>
    </source>
</evidence>
<feature type="region of interest" description="Disordered" evidence="5">
    <location>
        <begin position="317"/>
        <end position="349"/>
    </location>
</feature>
<accession>J3KTY2</accession>
<keyword evidence="8" id="KW-1185">Reference proteome</keyword>
<feature type="transmembrane region" description="Helical" evidence="6">
    <location>
        <begin position="36"/>
        <end position="58"/>
    </location>
</feature>
<name>J3KTY2_ORYBR</name>
<evidence type="ECO:0000256" key="6">
    <source>
        <dbReference type="SAM" id="Phobius"/>
    </source>
</evidence>
<keyword evidence="3 6" id="KW-1133">Transmembrane helix</keyword>
<feature type="transmembrane region" description="Helical" evidence="6">
    <location>
        <begin position="286"/>
        <end position="308"/>
    </location>
</feature>
<evidence type="ECO:0000256" key="4">
    <source>
        <dbReference type="ARBA" id="ARBA00023136"/>
    </source>
</evidence>
<dbReference type="PANTHER" id="PTHR31218">
    <property type="entry name" value="WAT1-RELATED PROTEIN"/>
    <property type="match status" value="1"/>
</dbReference>
<dbReference type="STRING" id="4533.J3KTY2"/>
<feature type="transmembrane region" description="Helical" evidence="6">
    <location>
        <begin position="9"/>
        <end position="30"/>
    </location>
</feature>
<keyword evidence="2 6" id="KW-0812">Transmembrane</keyword>
<organism evidence="7">
    <name type="scientific">Oryza brachyantha</name>
    <name type="common">malo sina</name>
    <dbReference type="NCBI Taxonomy" id="4533"/>
    <lineage>
        <taxon>Eukaryota</taxon>
        <taxon>Viridiplantae</taxon>
        <taxon>Streptophyta</taxon>
        <taxon>Embryophyta</taxon>
        <taxon>Tracheophyta</taxon>
        <taxon>Spermatophyta</taxon>
        <taxon>Magnoliopsida</taxon>
        <taxon>Liliopsida</taxon>
        <taxon>Poales</taxon>
        <taxon>Poaceae</taxon>
        <taxon>BOP clade</taxon>
        <taxon>Oryzoideae</taxon>
        <taxon>Oryzeae</taxon>
        <taxon>Oryzinae</taxon>
        <taxon>Oryza</taxon>
    </lineage>
</organism>
<dbReference type="InterPro" id="IPR037185">
    <property type="entry name" value="EmrE-like"/>
</dbReference>
<dbReference type="InterPro" id="IPR030184">
    <property type="entry name" value="WAT1-related"/>
</dbReference>
<feature type="compositionally biased region" description="Basic and acidic residues" evidence="5">
    <location>
        <begin position="322"/>
        <end position="334"/>
    </location>
</feature>
<feature type="transmembrane region" description="Helical" evidence="6">
    <location>
        <begin position="70"/>
        <end position="90"/>
    </location>
</feature>
<evidence type="ECO:0008006" key="9">
    <source>
        <dbReference type="Google" id="ProtNLM"/>
    </source>
</evidence>
<proteinExistence type="predicted"/>
<comment type="subcellular location">
    <subcellularLocation>
        <location evidence="1">Membrane</location>
        <topology evidence="1">Multi-pass membrane protein</topology>
    </subcellularLocation>
</comment>
<evidence type="ECO:0000256" key="1">
    <source>
        <dbReference type="ARBA" id="ARBA00004141"/>
    </source>
</evidence>
<dbReference type="SUPFAM" id="SSF103481">
    <property type="entry name" value="Multidrug resistance efflux transporter EmrE"/>
    <property type="match status" value="1"/>
</dbReference>
<dbReference type="AlphaFoldDB" id="J3KTY2"/>
<dbReference type="Proteomes" id="UP000006038">
    <property type="component" value="Unassembled WGS sequence"/>
</dbReference>
<protein>
    <recommendedName>
        <fullName evidence="9">WAT1-related protein</fullName>
    </recommendedName>
</protein>
<sequence length="349" mass="38180">MMKKVTLKILGWISINALFGIVLATGLHYYGLRATYAAYTVNFLNLIPIVTFLIAVILRMEKLKLRTRPGMTKVIGTVICVGGTMVIGLYKGRLLHLWPTHRLTPAQLRSIGAGDAPGGSPDHHSMLVGTLFLCGSCLSYAFWFIVQILEDTKFYIENSDNSWYLLKNTLIKFPCQGVQGVPIEILVDDARMPAGHGPGGGAGHRRRPRAVGVGAPLGSVAAHCDIFGGVQHDSQLLHDHMGGGAARADVSLHVQLPFAGPHCRPRLRAAWNRRLCWEVRATARSVYSALGSLLGAFMIIVGLYAFLWGKGNEIQQQQQQQQDREANDADRTKTTDATSNGEVRIPMDS</sequence>
<dbReference type="GO" id="GO:0016020">
    <property type="term" value="C:membrane"/>
    <property type="evidence" value="ECO:0007669"/>
    <property type="project" value="InterPro"/>
</dbReference>
<evidence type="ECO:0000313" key="8">
    <source>
        <dbReference type="Proteomes" id="UP000006038"/>
    </source>
</evidence>